<dbReference type="KEGG" id="thi:THI_p0037"/>
<reference evidence="2 4" key="5">
    <citation type="submission" date="2015-03" db="EMBL/GenBank/DDBJ databases">
        <authorList>
            <person name="Regsiter A."/>
            <person name="william w."/>
        </authorList>
    </citation>
    <scope>NUCLEOTIDE SEQUENCE [LARGE SCALE GENOMIC DNA]</scope>
    <source>
        <strain evidence="2 4">CB1</strain>
    </source>
</reference>
<reference key="3">
    <citation type="journal article" date="2010" name="PLoS Genet.">
        <title>Structure, function, and evolution of the Thiomonas spp. genome.</title>
        <authorList>
            <person name="Arsene-Ploetze F."/>
            <person name="Koechler S."/>
            <person name="Marchal M."/>
            <person name="Coppee J.-.Y."/>
            <person name="Chandler M."/>
            <person name="Bonnefoy V."/>
            <person name="Brochier-Armanet C."/>
            <person name="Barakat M."/>
            <person name="Barbe V."/>
            <person name="Battaglia-Brunet F."/>
            <person name="Bruneel O."/>
            <person name="Bryan C.G."/>
            <person name="Cleiss-Arnold J."/>
            <person name="Cruveiller S."/>
            <person name="Erhardt M."/>
            <person name="Heinrich-Salmeron A."/>
            <person name="Hommais F."/>
            <person name="Joulian C."/>
            <person name="Krin E."/>
            <person name="Lieutaud A."/>
            <person name="Lievremont D."/>
            <person name="Michel C."/>
            <person name="Muller D."/>
            <person name="Ortet P."/>
            <person name="Proux C."/>
            <person name="Siguier P."/>
            <person name="Roche D."/>
            <person name="Rouy Z."/>
            <person name="Salvignol G."/>
            <person name="Slyemi D."/>
            <person name="Talla E."/>
            <person name="Weiss S."/>
            <person name="Weissenbach J."/>
            <person name="Medigue C."/>
            <person name="Bertin P.N."/>
        </authorList>
    </citation>
    <scope>NUCLEOTIDE SEQUENCE</scope>
    <source>
        <strain>3As</strain>
    </source>
</reference>
<name>D6CVU4_THIA3</name>
<evidence type="ECO:0000313" key="2">
    <source>
        <dbReference type="EMBL" id="CQR32668.1"/>
    </source>
</evidence>
<dbReference type="HOGENOM" id="CLU_2792700_0_0_4"/>
<protein>
    <submittedName>
        <fullName evidence="1">Uncharacterized protein</fullName>
    </submittedName>
</protein>
<reference evidence="1" key="4">
    <citation type="submission" date="2010-07" db="EMBL/GenBank/DDBJ databases">
        <authorList>
            <person name="Genoscope - CEA"/>
        </authorList>
    </citation>
    <scope>NUCLEOTIDE SEQUENCE</scope>
    <source>
        <strain evidence="1">3As</strain>
        <plasmid evidence="1">pTHI</plasmid>
    </source>
</reference>
<sequence length="68" mass="7848">MSSRRRLPYFATALCNSVCPETNTEIRKGDSIVYNPTYRIAYALTSKTADQVRARQFAETFNMTDQNY</sequence>
<dbReference type="AlphaFoldDB" id="D6CVU4"/>
<evidence type="ECO:0000313" key="1">
    <source>
        <dbReference type="EMBL" id="CAZ90433.1"/>
    </source>
</evidence>
<evidence type="ECO:0000313" key="4">
    <source>
        <dbReference type="Proteomes" id="UP000078599"/>
    </source>
</evidence>
<keyword evidence="1" id="KW-0614">Plasmid</keyword>
<reference key="1">
    <citation type="submission" date="2009-07" db="EMBL/GenBank/DDBJ databases">
        <authorList>
            <person name="Genoscope - CEA"/>
        </authorList>
    </citation>
    <scope>NUCLEOTIDE SEQUENCE</scope>
    <source>
        <strain>3As</strain>
    </source>
</reference>
<dbReference type="RefSeq" id="WP_020909900.1">
    <property type="nucleotide sequence ID" value="NC_014144.1"/>
</dbReference>
<reference evidence="3" key="2">
    <citation type="journal article" date="2010" name="PLoS Genet.">
        <title>Structure, function, and evolution of the Thiomonas spp. genome.</title>
        <authorList>
            <person name="Arsene-Ploetze F."/>
            <person name="Koechler S."/>
            <person name="Marchal M."/>
            <person name="Coppee J.Y."/>
            <person name="Chandler M."/>
            <person name="Bonnefoy V."/>
            <person name="Brochier-Armanet C."/>
            <person name="Barakat M."/>
            <person name="Barbe V."/>
            <person name="Battaglia-Brunet F."/>
            <person name="Bruneel O."/>
            <person name="Bryan C.G."/>
            <person name="Cleiss-Arnold J."/>
            <person name="Cruveiller S."/>
            <person name="Erhardt M."/>
            <person name="Heinrich-Salmeron A."/>
            <person name="Hommais F."/>
            <person name="Joulian C."/>
            <person name="Krin E."/>
            <person name="Lieutaud A."/>
            <person name="Lievremont D."/>
            <person name="Michel C."/>
            <person name="Muller D."/>
            <person name="Ortet P."/>
            <person name="Proux C."/>
            <person name="Siguier P."/>
            <person name="Roche D."/>
            <person name="Rouy Z."/>
            <person name="Salvignol G."/>
            <person name="Slyemi D."/>
            <person name="Talla E."/>
            <person name="Weiss S."/>
            <person name="Weissenbach J."/>
            <person name="Medigue C."/>
            <person name="Bertin P.N."/>
        </authorList>
    </citation>
    <scope>NUCLEOTIDE SEQUENCE [LARGE SCALE GENOMIC DNA]</scope>
    <source>
        <strain evidence="3">DSM 22701 / CIP 110005 / 3As</strain>
    </source>
</reference>
<geneLocation type="plasmid" evidence="1 3">
    <name>pTHI</name>
</geneLocation>
<accession>D6CVU4</accession>
<proteinExistence type="predicted"/>
<evidence type="ECO:0000313" key="3">
    <source>
        <dbReference type="Proteomes" id="UP000002372"/>
    </source>
</evidence>
<dbReference type="Proteomes" id="UP000002372">
    <property type="component" value="Plasmid pTHI"/>
</dbReference>
<keyword evidence="4" id="KW-1185">Reference proteome</keyword>
<gene>
    <name evidence="1" type="ordered locus">THI_p0037</name>
    <name evidence="2" type="ORF">THICB1_200026</name>
</gene>
<dbReference type="Proteomes" id="UP000078599">
    <property type="component" value="Unassembled WGS sequence"/>
</dbReference>
<dbReference type="EMBL" id="FP475957">
    <property type="protein sequence ID" value="CAZ90433.1"/>
    <property type="molecule type" value="Genomic_DNA"/>
</dbReference>
<organism evidence="1 3">
    <name type="scientific">Thiomonas arsenitoxydans (strain DSM 22701 / CIP 110005 / 3As)</name>
    <dbReference type="NCBI Taxonomy" id="426114"/>
    <lineage>
        <taxon>Bacteria</taxon>
        <taxon>Pseudomonadati</taxon>
        <taxon>Pseudomonadota</taxon>
        <taxon>Betaproteobacteria</taxon>
        <taxon>Burkholderiales</taxon>
        <taxon>Thiomonas</taxon>
    </lineage>
</organism>
<dbReference type="EMBL" id="CTRI01000013">
    <property type="protein sequence ID" value="CQR32668.1"/>
    <property type="molecule type" value="Genomic_DNA"/>
</dbReference>